<evidence type="ECO:0000313" key="2">
    <source>
        <dbReference type="Ensembl" id="ENSNMLP00000041017.1"/>
    </source>
</evidence>
<dbReference type="InterPro" id="IPR013783">
    <property type="entry name" value="Ig-like_fold"/>
</dbReference>
<dbReference type="Ensembl" id="ENSNMLT00000045604.1">
    <property type="protein sequence ID" value="ENSNMLP00000041017.1"/>
    <property type="gene ID" value="ENSNMLG00000025146.1"/>
</dbReference>
<dbReference type="Gene3D" id="2.60.40.10">
    <property type="entry name" value="Immunoglobulins"/>
    <property type="match status" value="1"/>
</dbReference>
<evidence type="ECO:0000313" key="3">
    <source>
        <dbReference type="Proteomes" id="UP000694523"/>
    </source>
</evidence>
<accession>A0A8C6UXY1</accession>
<dbReference type="PANTHER" id="PTHR15048:SF0">
    <property type="entry name" value="STARCH-BINDING DOMAIN-CONTAINING PROTEIN 1"/>
    <property type="match status" value="1"/>
</dbReference>
<feature type="domain" description="CBM20" evidence="1">
    <location>
        <begin position="230"/>
        <end position="301"/>
    </location>
</feature>
<sequence length="326" mass="36195">MQAETSTVSCPDIRDIEKVDDKAIQSSNEREIVESVTTSCQFEQQSEQNKSEVLLDIDNGECANFLEKGKGAPEIPSDIKAEVSENTATLNDVQGEQRGSEMLFDTSNSSVRRSKVVIVCRTAEASVSTIEMSDSDDVVQGETSYLELTSSRSVSCQDPIDLYRNVANEEPRADVVASTSPSMDGAASFSKDLISSKEAKDVENQPQASSTEESAESAKKVLAVQPMPQNVNVTFRVHYVALVVSLEKTKDGYWTCVVGLPAESHVEWKFVVLEKGEVCRWEECENRVLYTGYGDDLLVHKWWGIYRDVRAVTKQNVYEMQVFSPD</sequence>
<dbReference type="InterPro" id="IPR013784">
    <property type="entry name" value="Carb-bd-like_fold"/>
</dbReference>
<organism evidence="2 3">
    <name type="scientific">Neogobius melanostomus</name>
    <name type="common">round goby</name>
    <dbReference type="NCBI Taxonomy" id="47308"/>
    <lineage>
        <taxon>Eukaryota</taxon>
        <taxon>Metazoa</taxon>
        <taxon>Chordata</taxon>
        <taxon>Craniata</taxon>
        <taxon>Vertebrata</taxon>
        <taxon>Euteleostomi</taxon>
        <taxon>Actinopterygii</taxon>
        <taxon>Neopterygii</taxon>
        <taxon>Teleostei</taxon>
        <taxon>Neoteleostei</taxon>
        <taxon>Acanthomorphata</taxon>
        <taxon>Gobiaria</taxon>
        <taxon>Gobiiformes</taxon>
        <taxon>Gobioidei</taxon>
        <taxon>Gobiidae</taxon>
        <taxon>Benthophilinae</taxon>
        <taxon>Neogobiini</taxon>
        <taxon>Neogobius</taxon>
    </lineage>
</organism>
<dbReference type="Proteomes" id="UP000694523">
    <property type="component" value="Unplaced"/>
</dbReference>
<reference evidence="2" key="1">
    <citation type="submission" date="2025-08" db="UniProtKB">
        <authorList>
            <consortium name="Ensembl"/>
        </authorList>
    </citation>
    <scope>IDENTIFICATION</scope>
</reference>
<keyword evidence="3" id="KW-1185">Reference proteome</keyword>
<evidence type="ECO:0000259" key="1">
    <source>
        <dbReference type="SMART" id="SM01065"/>
    </source>
</evidence>
<dbReference type="GO" id="GO:2001070">
    <property type="term" value="F:starch binding"/>
    <property type="evidence" value="ECO:0007669"/>
    <property type="project" value="InterPro"/>
</dbReference>
<proteinExistence type="predicted"/>
<dbReference type="SUPFAM" id="SSF49452">
    <property type="entry name" value="Starch-binding domain-like"/>
    <property type="match status" value="1"/>
</dbReference>
<dbReference type="GO" id="GO:0016020">
    <property type="term" value="C:membrane"/>
    <property type="evidence" value="ECO:0007669"/>
    <property type="project" value="TreeGrafter"/>
</dbReference>
<dbReference type="AlphaFoldDB" id="A0A8C6UXY1"/>
<dbReference type="Pfam" id="PF00686">
    <property type="entry name" value="CBM_20"/>
    <property type="match status" value="1"/>
</dbReference>
<reference evidence="2" key="2">
    <citation type="submission" date="2025-09" db="UniProtKB">
        <authorList>
            <consortium name="Ensembl"/>
        </authorList>
    </citation>
    <scope>IDENTIFICATION</scope>
</reference>
<name>A0A8C6UXY1_9GOBI</name>
<dbReference type="InterPro" id="IPR002044">
    <property type="entry name" value="CBM20"/>
</dbReference>
<protein>
    <recommendedName>
        <fullName evidence="1">CBM20 domain-containing protein</fullName>
    </recommendedName>
</protein>
<dbReference type="PANTHER" id="PTHR15048">
    <property type="entry name" value="STARCH-BINDING DOMAIN-CONTAINING PROTEIN 1"/>
    <property type="match status" value="1"/>
</dbReference>
<dbReference type="SMART" id="SM01065">
    <property type="entry name" value="CBM_2"/>
    <property type="match status" value="1"/>
</dbReference>